<protein>
    <submittedName>
        <fullName evidence="1">Uncharacterized protein</fullName>
    </submittedName>
</protein>
<comment type="caution">
    <text evidence="1">The sequence shown here is derived from an EMBL/GenBank/DDBJ whole genome shotgun (WGS) entry which is preliminary data.</text>
</comment>
<reference evidence="1" key="1">
    <citation type="submission" date="2022-07" db="EMBL/GenBank/DDBJ databases">
        <authorList>
            <person name="Trinca V."/>
            <person name="Uliana J.V.C."/>
            <person name="Torres T.T."/>
            <person name="Ward R.J."/>
            <person name="Monesi N."/>
        </authorList>
    </citation>
    <scope>NUCLEOTIDE SEQUENCE</scope>
    <source>
        <strain evidence="1">HSMRA1968</strain>
        <tissue evidence="1">Whole embryos</tissue>
    </source>
</reference>
<accession>A0A9Q0NG31</accession>
<dbReference type="Proteomes" id="UP001151699">
    <property type="component" value="Chromosome A"/>
</dbReference>
<evidence type="ECO:0000313" key="1">
    <source>
        <dbReference type="EMBL" id="KAJ6649574.1"/>
    </source>
</evidence>
<name>A0A9Q0NG31_9DIPT</name>
<keyword evidence="2" id="KW-1185">Reference proteome</keyword>
<dbReference type="OrthoDB" id="568194at2759"/>
<organism evidence="1 2">
    <name type="scientific">Pseudolycoriella hygida</name>
    <dbReference type="NCBI Taxonomy" id="35572"/>
    <lineage>
        <taxon>Eukaryota</taxon>
        <taxon>Metazoa</taxon>
        <taxon>Ecdysozoa</taxon>
        <taxon>Arthropoda</taxon>
        <taxon>Hexapoda</taxon>
        <taxon>Insecta</taxon>
        <taxon>Pterygota</taxon>
        <taxon>Neoptera</taxon>
        <taxon>Endopterygota</taxon>
        <taxon>Diptera</taxon>
        <taxon>Nematocera</taxon>
        <taxon>Sciaroidea</taxon>
        <taxon>Sciaridae</taxon>
        <taxon>Pseudolycoriella</taxon>
    </lineage>
</organism>
<proteinExistence type="predicted"/>
<gene>
    <name evidence="1" type="ORF">Bhyg_04812</name>
</gene>
<dbReference type="AlphaFoldDB" id="A0A9Q0NG31"/>
<dbReference type="EMBL" id="WJQU01000001">
    <property type="protein sequence ID" value="KAJ6649574.1"/>
    <property type="molecule type" value="Genomic_DNA"/>
</dbReference>
<sequence>MENSGGDNGWQNADLTNYESYPDPGSDECLYYNGCLWAGYFAFVSGQQPESWVQANNIIAVHSKDADQYRLKTLRLKQGNKQIDAKVYDMCADSDCNGCCTANSRNTGFLIDIEKYTMQRFGSGSGIVQWQCLDC</sequence>
<evidence type="ECO:0000313" key="2">
    <source>
        <dbReference type="Proteomes" id="UP001151699"/>
    </source>
</evidence>